<organism evidence="2 3">
    <name type="scientific">Terrisporobacter hibernicus</name>
    <dbReference type="NCBI Taxonomy" id="2813371"/>
    <lineage>
        <taxon>Bacteria</taxon>
        <taxon>Bacillati</taxon>
        <taxon>Bacillota</taxon>
        <taxon>Clostridia</taxon>
        <taxon>Peptostreptococcales</taxon>
        <taxon>Peptostreptococcaceae</taxon>
        <taxon>Terrisporobacter</taxon>
    </lineage>
</organism>
<evidence type="ECO:0000313" key="3">
    <source>
        <dbReference type="Proteomes" id="UP001198983"/>
    </source>
</evidence>
<dbReference type="Proteomes" id="UP001198983">
    <property type="component" value="Chromosome"/>
</dbReference>
<keyword evidence="1" id="KW-0472">Membrane</keyword>
<dbReference type="AlphaFoldDB" id="A0AAX2ZKN9"/>
<name>A0AAX2ZKN9_9FIRM</name>
<keyword evidence="1" id="KW-0812">Transmembrane</keyword>
<proteinExistence type="predicted"/>
<reference evidence="2 3" key="1">
    <citation type="journal article" date="2023" name="Int. J. Syst. Evol. Microbiol.">
        <title>Terrisporobacter hibernicus sp. nov., isolated from bovine faeces in Northern Ireland.</title>
        <authorList>
            <person name="Mitchell M."/>
            <person name="Nguyen S.V."/>
            <person name="Connor M."/>
            <person name="Fairley D.J."/>
            <person name="Donoghue O."/>
            <person name="Marshall H."/>
            <person name="Koolman L."/>
            <person name="McMullan G."/>
            <person name="Schaffer K.E."/>
            <person name="McGrath J.W."/>
            <person name="Fanning S."/>
        </authorList>
    </citation>
    <scope>NUCLEOTIDE SEQUENCE [LARGE SCALE GENOMIC DNA]</scope>
    <source>
        <strain evidence="2 3">MCA3</strain>
    </source>
</reference>
<keyword evidence="1" id="KW-1133">Transmembrane helix</keyword>
<sequence>MKKVLMIIISVILICLIGLGIIGYYVEKDKAAEKTNVKTEEKTEETTKGEKLIVDLDKIDINKIEGYTPGEDLVSQDNTNNNFEQENSETITVGGINLPYSIPNKNMEILSIGQYSGKFVEDGSDTDKENVLAIIVKNTSKEVIDYGEINMKIMGKTSTIKFKITNLKPGVCTLAMESSGKIEFNPDDKYIYMSSKNNMIDELPTMESQVALTTENKKITVENLSGENLNTVYVYYKTISPGGCYLGGITYRAKFENVESGKSVSSNTIHFSNENCEILKVESVKE</sequence>
<evidence type="ECO:0000256" key="1">
    <source>
        <dbReference type="SAM" id="Phobius"/>
    </source>
</evidence>
<evidence type="ECO:0000313" key="2">
    <source>
        <dbReference type="EMBL" id="UEL48664.1"/>
    </source>
</evidence>
<keyword evidence="3" id="KW-1185">Reference proteome</keyword>
<dbReference type="RefSeq" id="WP_228416698.1">
    <property type="nucleotide sequence ID" value="NZ_CP081135.1"/>
</dbReference>
<protein>
    <submittedName>
        <fullName evidence="2">Uncharacterized protein</fullName>
    </submittedName>
</protein>
<feature type="transmembrane region" description="Helical" evidence="1">
    <location>
        <begin position="6"/>
        <end position="26"/>
    </location>
</feature>
<accession>A0AAX2ZKN9</accession>
<dbReference type="KEGG" id="tem:JW646_04195"/>
<gene>
    <name evidence="2" type="ORF">JW646_04195</name>
</gene>
<dbReference type="EMBL" id="CP081135">
    <property type="protein sequence ID" value="UEL48664.1"/>
    <property type="molecule type" value="Genomic_DNA"/>
</dbReference>